<protein>
    <submittedName>
        <fullName evidence="2">Uncharacterized protein</fullName>
    </submittedName>
</protein>
<evidence type="ECO:0000256" key="1">
    <source>
        <dbReference type="SAM" id="MobiDB-lite"/>
    </source>
</evidence>
<evidence type="ECO:0000313" key="2">
    <source>
        <dbReference type="EMBL" id="KAG6975057.1"/>
    </source>
</evidence>
<dbReference type="OrthoDB" id="94019at2759"/>
<accession>A0A8T1V2D9</accession>
<organism evidence="2 3">
    <name type="scientific">Phytophthora cactorum</name>
    <dbReference type="NCBI Taxonomy" id="29920"/>
    <lineage>
        <taxon>Eukaryota</taxon>
        <taxon>Sar</taxon>
        <taxon>Stramenopiles</taxon>
        <taxon>Oomycota</taxon>
        <taxon>Peronosporomycetes</taxon>
        <taxon>Peronosporales</taxon>
        <taxon>Peronosporaceae</taxon>
        <taxon>Phytophthora</taxon>
    </lineage>
</organism>
<dbReference type="Proteomes" id="UP000688947">
    <property type="component" value="Unassembled WGS sequence"/>
</dbReference>
<comment type="caution">
    <text evidence="2">The sequence shown here is derived from an EMBL/GenBank/DDBJ whole genome shotgun (WGS) entry which is preliminary data.</text>
</comment>
<proteinExistence type="predicted"/>
<dbReference type="EMBL" id="JAENGZ010000001">
    <property type="protein sequence ID" value="KAG6975057.1"/>
    <property type="molecule type" value="Genomic_DNA"/>
</dbReference>
<gene>
    <name evidence="2" type="ORF">JG687_00000071</name>
</gene>
<reference evidence="2" key="1">
    <citation type="submission" date="2021-01" db="EMBL/GenBank/DDBJ databases">
        <title>Phytophthora aleatoria, a newly-described species from Pinus radiata is distinct from Phytophthora cactorum isolates based on comparative genomics.</title>
        <authorList>
            <person name="Mcdougal R."/>
            <person name="Panda P."/>
            <person name="Williams N."/>
            <person name="Studholme D.J."/>
        </authorList>
    </citation>
    <scope>NUCLEOTIDE SEQUENCE</scope>
    <source>
        <strain evidence="2">NZFS 3830</strain>
    </source>
</reference>
<feature type="region of interest" description="Disordered" evidence="1">
    <location>
        <begin position="132"/>
        <end position="177"/>
    </location>
</feature>
<name>A0A8T1V2D9_9STRA</name>
<dbReference type="VEuPathDB" id="FungiDB:PC110_g21036"/>
<feature type="non-terminal residue" evidence="2">
    <location>
        <position position="177"/>
    </location>
</feature>
<dbReference type="AlphaFoldDB" id="A0A8T1V2D9"/>
<evidence type="ECO:0000313" key="3">
    <source>
        <dbReference type="Proteomes" id="UP000688947"/>
    </source>
</evidence>
<sequence>VNFTHKSGILITSEWGTSSKPPKYTFFIGFGNILNGSRTHQCRHRGVSCPNSFGWSHYQDEIEGLQYDKQWLKCQLDDARTHNRLLQSRLDSSTFDPRKRMDRLHGLLEFFRRGEDPPENLNRDTIVSITVMDQRKAPVPKYSRAREPAEQDGSLPESVPPAPPSSRGPCGFSGIPA</sequence>